<dbReference type="AlphaFoldDB" id="A0AAW0NVQ8"/>
<name>A0AAW0NVQ8_9GOBI</name>
<gene>
    <name evidence="1" type="ORF">WMY93_014508</name>
</gene>
<proteinExistence type="predicted"/>
<sequence length="88" mass="9711">MVIFETDVVRINLDGFEYMVLTVTEQSHAGYMDTWTEGSLSIGALLGEDQSGSQFLTGCLEKIQIQGKNLDMDLATKEMSIYSHSCPA</sequence>
<evidence type="ECO:0000313" key="1">
    <source>
        <dbReference type="EMBL" id="KAK7909824.1"/>
    </source>
</evidence>
<dbReference type="Gene3D" id="2.60.120.200">
    <property type="match status" value="1"/>
</dbReference>
<accession>A0AAW0NVQ8</accession>
<keyword evidence="2" id="KW-1185">Reference proteome</keyword>
<dbReference type="EMBL" id="JBBPFD010000010">
    <property type="protein sequence ID" value="KAK7909824.1"/>
    <property type="molecule type" value="Genomic_DNA"/>
</dbReference>
<comment type="caution">
    <text evidence="1">The sequence shown here is derived from an EMBL/GenBank/DDBJ whole genome shotgun (WGS) entry which is preliminary data.</text>
</comment>
<dbReference type="Proteomes" id="UP001460270">
    <property type="component" value="Unassembled WGS sequence"/>
</dbReference>
<protein>
    <submittedName>
        <fullName evidence="1">Uncharacterized protein</fullName>
    </submittedName>
</protein>
<reference evidence="2" key="1">
    <citation type="submission" date="2024-04" db="EMBL/GenBank/DDBJ databases">
        <title>Salinicola lusitanus LLJ914,a marine bacterium isolated from the Okinawa Trough.</title>
        <authorList>
            <person name="Li J."/>
        </authorList>
    </citation>
    <scope>NUCLEOTIDE SEQUENCE [LARGE SCALE GENOMIC DNA]</scope>
</reference>
<organism evidence="1 2">
    <name type="scientific">Mugilogobius chulae</name>
    <name type="common">yellowstripe goby</name>
    <dbReference type="NCBI Taxonomy" id="88201"/>
    <lineage>
        <taxon>Eukaryota</taxon>
        <taxon>Metazoa</taxon>
        <taxon>Chordata</taxon>
        <taxon>Craniata</taxon>
        <taxon>Vertebrata</taxon>
        <taxon>Euteleostomi</taxon>
        <taxon>Actinopterygii</taxon>
        <taxon>Neopterygii</taxon>
        <taxon>Teleostei</taxon>
        <taxon>Neoteleostei</taxon>
        <taxon>Acanthomorphata</taxon>
        <taxon>Gobiaria</taxon>
        <taxon>Gobiiformes</taxon>
        <taxon>Gobioidei</taxon>
        <taxon>Gobiidae</taxon>
        <taxon>Gobionellinae</taxon>
        <taxon>Mugilogobius</taxon>
    </lineage>
</organism>
<evidence type="ECO:0000313" key="2">
    <source>
        <dbReference type="Proteomes" id="UP001460270"/>
    </source>
</evidence>